<protein>
    <recommendedName>
        <fullName evidence="8">WRKY domain-containing protein</fullName>
    </recommendedName>
</protein>
<dbReference type="InterPro" id="IPR044810">
    <property type="entry name" value="WRKY_plant"/>
</dbReference>
<feature type="domain" description="WRKY" evidence="8">
    <location>
        <begin position="191"/>
        <end position="255"/>
    </location>
</feature>
<keyword evidence="3" id="KW-0238">DNA-binding</keyword>
<gene>
    <name evidence="9" type="ORF">SAY86_012786</name>
</gene>
<dbReference type="AlphaFoldDB" id="A0AAN7R9I5"/>
<dbReference type="GO" id="GO:0010150">
    <property type="term" value="P:leaf senescence"/>
    <property type="evidence" value="ECO:0007669"/>
    <property type="project" value="UniProtKB-ARBA"/>
</dbReference>
<name>A0AAN7R9I5_TRANT</name>
<keyword evidence="4" id="KW-0804">Transcription</keyword>
<dbReference type="Gene3D" id="2.20.25.80">
    <property type="entry name" value="WRKY domain"/>
    <property type="match status" value="1"/>
</dbReference>
<accession>A0AAN7R9I5</accession>
<dbReference type="InterPro" id="IPR036576">
    <property type="entry name" value="WRKY_dom_sf"/>
</dbReference>
<dbReference type="PANTHER" id="PTHR32096">
    <property type="entry name" value="WRKY TRANSCRIPTION FACTOR 30-RELATED-RELATED"/>
    <property type="match status" value="1"/>
</dbReference>
<feature type="region of interest" description="Disordered" evidence="7">
    <location>
        <begin position="259"/>
        <end position="287"/>
    </location>
</feature>
<dbReference type="FunFam" id="2.20.25.80:FF:000009">
    <property type="entry name" value="WRKY transcription factor 53"/>
    <property type="match status" value="1"/>
</dbReference>
<sequence length="405" mass="44628">MAPLSITLAGADQRPVQAGKLGFSVKFQPLLSLPLYPFSLFPLKTQGSPPPLPHHQPLQLLAAMEQKVLISELVQGSNLAKQLRHHLVSESSPETQVVLIQSIVKSFDKALQILKWRGPINCQSQPVSTVATAGTADLTESPPASIKWSLSSDNINGGAAESEQLEGRYASKKRKILPRWTNQVKISAEMGLEGPQDDGYGWRKYGQKDILGSKYPRSYYRCTYRDTKNCWATKQVQRSDDDPTMFHILYQGKHSCAFGGPSAPSPASPKELMKQTNHASHHQDQSHDAMARFHTGLRVEIDNLDGSNSFPSSPLGYLHRESYSHSSMMPNTNDDDHEGRSISSPFLSPPTTTIQSNYFSPVGFPGSEFSMSQCPFESELTQIVSATASSTNSPILDISNNFPFH</sequence>
<dbReference type="GO" id="GO:0003700">
    <property type="term" value="F:DNA-binding transcription factor activity"/>
    <property type="evidence" value="ECO:0007669"/>
    <property type="project" value="InterPro"/>
</dbReference>
<dbReference type="Proteomes" id="UP001346149">
    <property type="component" value="Unassembled WGS sequence"/>
</dbReference>
<comment type="similarity">
    <text evidence="6">Belongs to the WRKY group III family.</text>
</comment>
<evidence type="ECO:0000256" key="7">
    <source>
        <dbReference type="SAM" id="MobiDB-lite"/>
    </source>
</evidence>
<keyword evidence="5" id="KW-0539">Nucleus</keyword>
<dbReference type="GO" id="GO:0005634">
    <property type="term" value="C:nucleus"/>
    <property type="evidence" value="ECO:0007669"/>
    <property type="project" value="UniProtKB-SubCell"/>
</dbReference>
<keyword evidence="2" id="KW-0805">Transcription regulation</keyword>
<dbReference type="PANTHER" id="PTHR32096:SF36">
    <property type="entry name" value="WRKY TRANSCRIPTION FACTOR 41-RELATED"/>
    <property type="match status" value="1"/>
</dbReference>
<evidence type="ECO:0000256" key="6">
    <source>
        <dbReference type="ARBA" id="ARBA00060850"/>
    </source>
</evidence>
<evidence type="ECO:0000259" key="8">
    <source>
        <dbReference type="PROSITE" id="PS50811"/>
    </source>
</evidence>
<evidence type="ECO:0000256" key="4">
    <source>
        <dbReference type="ARBA" id="ARBA00023163"/>
    </source>
</evidence>
<dbReference type="GO" id="GO:0010193">
    <property type="term" value="P:response to ozone"/>
    <property type="evidence" value="ECO:0007669"/>
    <property type="project" value="UniProtKB-ARBA"/>
</dbReference>
<evidence type="ECO:0000313" key="10">
    <source>
        <dbReference type="Proteomes" id="UP001346149"/>
    </source>
</evidence>
<evidence type="ECO:0000256" key="3">
    <source>
        <dbReference type="ARBA" id="ARBA00023125"/>
    </source>
</evidence>
<dbReference type="EMBL" id="JAXQNO010000007">
    <property type="protein sequence ID" value="KAK4794792.1"/>
    <property type="molecule type" value="Genomic_DNA"/>
</dbReference>
<dbReference type="PROSITE" id="PS50811">
    <property type="entry name" value="WRKY"/>
    <property type="match status" value="1"/>
</dbReference>
<dbReference type="InterPro" id="IPR003657">
    <property type="entry name" value="WRKY_dom"/>
</dbReference>
<evidence type="ECO:0000256" key="2">
    <source>
        <dbReference type="ARBA" id="ARBA00023015"/>
    </source>
</evidence>
<comment type="caution">
    <text evidence="9">The sequence shown here is derived from an EMBL/GenBank/DDBJ whole genome shotgun (WGS) entry which is preliminary data.</text>
</comment>
<keyword evidence="10" id="KW-1185">Reference proteome</keyword>
<evidence type="ECO:0000256" key="5">
    <source>
        <dbReference type="ARBA" id="ARBA00023242"/>
    </source>
</evidence>
<dbReference type="GO" id="GO:0000976">
    <property type="term" value="F:transcription cis-regulatory region binding"/>
    <property type="evidence" value="ECO:0007669"/>
    <property type="project" value="TreeGrafter"/>
</dbReference>
<proteinExistence type="inferred from homology"/>
<dbReference type="Pfam" id="PF03106">
    <property type="entry name" value="WRKY"/>
    <property type="match status" value="1"/>
</dbReference>
<dbReference type="SMART" id="SM00774">
    <property type="entry name" value="WRKY"/>
    <property type="match status" value="1"/>
</dbReference>
<dbReference type="SUPFAM" id="SSF118290">
    <property type="entry name" value="WRKY DNA-binding domain"/>
    <property type="match status" value="1"/>
</dbReference>
<evidence type="ECO:0000256" key="1">
    <source>
        <dbReference type="ARBA" id="ARBA00004123"/>
    </source>
</evidence>
<organism evidence="9 10">
    <name type="scientific">Trapa natans</name>
    <name type="common">Water chestnut</name>
    <dbReference type="NCBI Taxonomy" id="22666"/>
    <lineage>
        <taxon>Eukaryota</taxon>
        <taxon>Viridiplantae</taxon>
        <taxon>Streptophyta</taxon>
        <taxon>Embryophyta</taxon>
        <taxon>Tracheophyta</taxon>
        <taxon>Spermatophyta</taxon>
        <taxon>Magnoliopsida</taxon>
        <taxon>eudicotyledons</taxon>
        <taxon>Gunneridae</taxon>
        <taxon>Pentapetalae</taxon>
        <taxon>rosids</taxon>
        <taxon>malvids</taxon>
        <taxon>Myrtales</taxon>
        <taxon>Lythraceae</taxon>
        <taxon>Trapa</taxon>
    </lineage>
</organism>
<dbReference type="GO" id="GO:0042542">
    <property type="term" value="P:response to hydrogen peroxide"/>
    <property type="evidence" value="ECO:0007669"/>
    <property type="project" value="UniProtKB-ARBA"/>
</dbReference>
<comment type="subcellular location">
    <subcellularLocation>
        <location evidence="1">Nucleus</location>
    </subcellularLocation>
</comment>
<evidence type="ECO:0000313" key="9">
    <source>
        <dbReference type="EMBL" id="KAK4794792.1"/>
    </source>
</evidence>
<reference evidence="9 10" key="1">
    <citation type="journal article" date="2023" name="Hortic Res">
        <title>Pangenome of water caltrop reveals structural variations and asymmetric subgenome divergence after allopolyploidization.</title>
        <authorList>
            <person name="Zhang X."/>
            <person name="Chen Y."/>
            <person name="Wang L."/>
            <person name="Yuan Y."/>
            <person name="Fang M."/>
            <person name="Shi L."/>
            <person name="Lu R."/>
            <person name="Comes H.P."/>
            <person name="Ma Y."/>
            <person name="Chen Y."/>
            <person name="Huang G."/>
            <person name="Zhou Y."/>
            <person name="Zheng Z."/>
            <person name="Qiu Y."/>
        </authorList>
    </citation>
    <scope>NUCLEOTIDE SEQUENCE [LARGE SCALE GENOMIC DNA]</scope>
    <source>
        <strain evidence="9">F231</strain>
    </source>
</reference>
<dbReference type="GO" id="GO:0009751">
    <property type="term" value="P:response to salicylic acid"/>
    <property type="evidence" value="ECO:0007669"/>
    <property type="project" value="UniProtKB-ARBA"/>
</dbReference>